<proteinExistence type="inferred from homology"/>
<dbReference type="CDD" id="cd15831">
    <property type="entry name" value="BTAD"/>
    <property type="match status" value="1"/>
</dbReference>
<feature type="compositionally biased region" description="Low complexity" evidence="5">
    <location>
        <begin position="350"/>
        <end position="360"/>
    </location>
</feature>
<dbReference type="SUPFAM" id="SSF48452">
    <property type="entry name" value="TPR-like"/>
    <property type="match status" value="2"/>
</dbReference>
<dbReference type="PANTHER" id="PTHR47691">
    <property type="entry name" value="REGULATOR-RELATED"/>
    <property type="match status" value="1"/>
</dbReference>
<dbReference type="InterPro" id="IPR011990">
    <property type="entry name" value="TPR-like_helical_dom_sf"/>
</dbReference>
<evidence type="ECO:0000256" key="3">
    <source>
        <dbReference type="ARBA" id="ARBA00023125"/>
    </source>
</evidence>
<feature type="compositionally biased region" description="Low complexity" evidence="5">
    <location>
        <begin position="319"/>
        <end position="343"/>
    </location>
</feature>
<dbReference type="InterPro" id="IPR058852">
    <property type="entry name" value="HTH_77"/>
</dbReference>
<dbReference type="Gene3D" id="1.10.10.10">
    <property type="entry name" value="Winged helix-like DNA-binding domain superfamily/Winged helix DNA-binding domain"/>
    <property type="match status" value="1"/>
</dbReference>
<evidence type="ECO:0000313" key="8">
    <source>
        <dbReference type="Proteomes" id="UP001604267"/>
    </source>
</evidence>
<dbReference type="Pfam" id="PF03704">
    <property type="entry name" value="BTAD"/>
    <property type="match status" value="1"/>
</dbReference>
<comment type="caution">
    <text evidence="7">The sequence shown here is derived from an EMBL/GenBank/DDBJ whole genome shotgun (WGS) entry which is preliminary data.</text>
</comment>
<comment type="similarity">
    <text evidence="1">Belongs to the AfsR/DnrI/RedD regulatory family.</text>
</comment>
<sequence>MRLGVLGPLAVWDDDGEQLRVPETKVRALLADLLAHDGGPVSADRLIDDLWGEHLPGNPAGALQAKVSQLRRVLGRERLLRQPPGYGLRLDPADDVDADRFGRLVAESRSVADPRRRADLLTEALGLWRGPAYADFADEEFVRAARECLAEQRLAVLEERAEARLAAGDHLLLAGELAALVAEHPLRERLRAVQMQALYRAGHQGEALASYEDLRTRLATELGACPAPALSALHQAMLRQDPALAAPPPYADPLRGARPYAGSLEGAPPRAGSPEEARPYVGSPEGAPPRAWLSSAASPRAGLPQAGPLQGALPHDGLPHAGPQHAGQPHAAPPQAGQPYPATAHRDASHAAASHRAASDPGAPHSDAGDADPAHTDAAYADPSHADPSHAGQPSAAPPHTGLPHTDLRHPAQPQAAATTPAGPQHAGPPQAAAAPNVLPSAQPAAASPTAPPSAQPAPRPEVPQVAAGAAPSANLPVPLTALIGREEALGVISRMLGRQRLVTLTGPGGVGKTRLAVAAAQDTLTGGGGLPDGAWFVEFAGVRSATPDDLAGLVAATLGIRDDAPSAPPATGTGATSPVHRLTAALRDRRTLLVLDNCEHVVAAAADLVALLLRSAPQLRILTTSQEPLALAGEAVFLVEPLPTPDAVQLFTERAAACAPGFRLDGGEGSERAAVAEICRRLDGIPLALELAATRVRALGVRELAARLGDRFRVLTSGQRGAPARQQTLRAVIDWSWELLSPPERLVLSRLAVHRDGCGLDAAEAVCAGEGVAGADVLDLVTRLVEKSLVVVTDGPAGPRYRLLESVAAYATERLHETADEAAARERHLHHYLALAEHAEHRLRGPEQRDWLARLDTEACNLRAALDEAVRRAADGRSEEAVRLATALSWWWLLRGRLTEARRALAAVLAATAGHCDPELALLHGGFLLLTGERTVTCCADAVPDPVRRARALWLNAYGRFSVGDLDGSRALNTRALLHFEAADEQWGIAAALGLRAALALVRGDLDGLARDGRRSRALFRERGDRWGELQTVSPLAALAEIKGEYAQAAHRQHEGLQIARELSLEAEVSARLSGLGRLALLAQDFDRARELHEQARRIAVDQGYKYGEIHADMGLALGARRSGDIDAAEAHLLRIRDAHADVSSPAGDHLLHAELGFIAELRGDAARSAAHHLRGLRIARCLDEPRALALSLEGLAGTAALSGHRSGATCAALLLGAAHAARRSVGAPLPPAERGDVDRITAAARDVLGERAFTEAFERGAWLSPAEAEHHARTALAALADKAA</sequence>
<dbReference type="SMART" id="SM00862">
    <property type="entry name" value="Trans_reg_C"/>
    <property type="match status" value="1"/>
</dbReference>
<feature type="compositionally biased region" description="Pro residues" evidence="5">
    <location>
        <begin position="450"/>
        <end position="462"/>
    </location>
</feature>
<dbReference type="SMART" id="SM01043">
    <property type="entry name" value="BTAD"/>
    <property type="match status" value="1"/>
</dbReference>
<reference evidence="7 8" key="1">
    <citation type="submission" date="2024-10" db="EMBL/GenBank/DDBJ databases">
        <title>The Natural Products Discovery Center: Release of the First 8490 Sequenced Strains for Exploring Actinobacteria Biosynthetic Diversity.</title>
        <authorList>
            <person name="Kalkreuter E."/>
            <person name="Kautsar S.A."/>
            <person name="Yang D."/>
            <person name="Bader C.D."/>
            <person name="Teijaro C.N."/>
            <person name="Fluegel L."/>
            <person name="Davis C.M."/>
            <person name="Simpson J.R."/>
            <person name="Lauterbach L."/>
            <person name="Steele A.D."/>
            <person name="Gui C."/>
            <person name="Meng S."/>
            <person name="Li G."/>
            <person name="Viehrig K."/>
            <person name="Ye F."/>
            <person name="Su P."/>
            <person name="Kiefer A.F."/>
            <person name="Nichols A."/>
            <person name="Cepeda A.J."/>
            <person name="Yan W."/>
            <person name="Fan B."/>
            <person name="Jiang Y."/>
            <person name="Adhikari A."/>
            <person name="Zheng C.-J."/>
            <person name="Schuster L."/>
            <person name="Cowan T.M."/>
            <person name="Smanski M.J."/>
            <person name="Chevrette M.G."/>
            <person name="De Carvalho L.P.S."/>
            <person name="Shen B."/>
        </authorList>
    </citation>
    <scope>NUCLEOTIDE SEQUENCE [LARGE SCALE GENOMIC DNA]</scope>
    <source>
        <strain evidence="7 8">NPDC048320</strain>
    </source>
</reference>
<dbReference type="InterPro" id="IPR001867">
    <property type="entry name" value="OmpR/PhoB-type_DNA-bd"/>
</dbReference>
<dbReference type="InterPro" id="IPR016032">
    <property type="entry name" value="Sig_transdc_resp-reg_C-effctor"/>
</dbReference>
<dbReference type="SUPFAM" id="SSF46894">
    <property type="entry name" value="C-terminal effector domain of the bipartite response regulators"/>
    <property type="match status" value="1"/>
</dbReference>
<name>A0ABW7BLB8_9ACTN</name>
<feature type="domain" description="OmpR/PhoB-type" evidence="6">
    <location>
        <begin position="1"/>
        <end position="92"/>
    </location>
</feature>
<keyword evidence="2" id="KW-0902">Two-component regulatory system</keyword>
<dbReference type="PANTHER" id="PTHR47691:SF3">
    <property type="entry name" value="HTH-TYPE TRANSCRIPTIONAL REGULATOR RV0890C-RELATED"/>
    <property type="match status" value="1"/>
</dbReference>
<dbReference type="Pfam" id="PF13191">
    <property type="entry name" value="AAA_16"/>
    <property type="match status" value="1"/>
</dbReference>
<evidence type="ECO:0000256" key="5">
    <source>
        <dbReference type="SAM" id="MobiDB-lite"/>
    </source>
</evidence>
<dbReference type="Gene3D" id="1.25.40.10">
    <property type="entry name" value="Tetratricopeptide repeat domain"/>
    <property type="match status" value="2"/>
</dbReference>
<dbReference type="PRINTS" id="PR00364">
    <property type="entry name" value="DISEASERSIST"/>
</dbReference>
<feature type="region of interest" description="Disordered" evidence="5">
    <location>
        <begin position="244"/>
        <end position="468"/>
    </location>
</feature>
<dbReference type="InterPro" id="IPR036388">
    <property type="entry name" value="WH-like_DNA-bd_sf"/>
</dbReference>
<evidence type="ECO:0000259" key="6">
    <source>
        <dbReference type="PROSITE" id="PS51755"/>
    </source>
</evidence>
<dbReference type="EMBL" id="JBICYV010000031">
    <property type="protein sequence ID" value="MFG3016521.1"/>
    <property type="molecule type" value="Genomic_DNA"/>
</dbReference>
<dbReference type="PROSITE" id="PS51755">
    <property type="entry name" value="OMPR_PHOB"/>
    <property type="match status" value="1"/>
</dbReference>
<evidence type="ECO:0000313" key="7">
    <source>
        <dbReference type="EMBL" id="MFG3016521.1"/>
    </source>
</evidence>
<dbReference type="InterPro" id="IPR027417">
    <property type="entry name" value="P-loop_NTPase"/>
</dbReference>
<dbReference type="Proteomes" id="UP001604267">
    <property type="component" value="Unassembled WGS sequence"/>
</dbReference>
<keyword evidence="8" id="KW-1185">Reference proteome</keyword>
<evidence type="ECO:0000256" key="1">
    <source>
        <dbReference type="ARBA" id="ARBA00005820"/>
    </source>
</evidence>
<protein>
    <submittedName>
        <fullName evidence="7">BTAD domain-containing putative transcriptional regulator</fullName>
    </submittedName>
</protein>
<organism evidence="7 8">
    <name type="scientific">Streptomyces cinerochromogenes</name>
    <dbReference type="NCBI Taxonomy" id="66422"/>
    <lineage>
        <taxon>Bacteria</taxon>
        <taxon>Bacillati</taxon>
        <taxon>Actinomycetota</taxon>
        <taxon>Actinomycetes</taxon>
        <taxon>Kitasatosporales</taxon>
        <taxon>Streptomycetaceae</taxon>
        <taxon>Streptomyces</taxon>
    </lineage>
</organism>
<dbReference type="RefSeq" id="WP_392825419.1">
    <property type="nucleotide sequence ID" value="NZ_JBICYV010000031.1"/>
</dbReference>
<dbReference type="InterPro" id="IPR005158">
    <property type="entry name" value="BTAD"/>
</dbReference>
<keyword evidence="3 4" id="KW-0238">DNA-binding</keyword>
<evidence type="ECO:0000256" key="4">
    <source>
        <dbReference type="PROSITE-ProRule" id="PRU01091"/>
    </source>
</evidence>
<dbReference type="SUPFAM" id="SSF52540">
    <property type="entry name" value="P-loop containing nucleoside triphosphate hydrolases"/>
    <property type="match status" value="1"/>
</dbReference>
<feature type="compositionally biased region" description="Low complexity" evidence="5">
    <location>
        <begin position="411"/>
        <end position="449"/>
    </location>
</feature>
<dbReference type="Pfam" id="PF25872">
    <property type="entry name" value="HTH_77"/>
    <property type="match status" value="1"/>
</dbReference>
<accession>A0ABW7BLB8</accession>
<feature type="DNA-binding region" description="OmpR/PhoB-type" evidence="4">
    <location>
        <begin position="1"/>
        <end position="92"/>
    </location>
</feature>
<dbReference type="Gene3D" id="3.40.50.300">
    <property type="entry name" value="P-loop containing nucleotide triphosphate hydrolases"/>
    <property type="match status" value="1"/>
</dbReference>
<gene>
    <name evidence="7" type="ORF">ACGFZB_39960</name>
</gene>
<dbReference type="InterPro" id="IPR041664">
    <property type="entry name" value="AAA_16"/>
</dbReference>
<evidence type="ECO:0000256" key="2">
    <source>
        <dbReference type="ARBA" id="ARBA00023012"/>
    </source>
</evidence>